<feature type="transmembrane region" description="Helical" evidence="1">
    <location>
        <begin position="143"/>
        <end position="164"/>
    </location>
</feature>
<evidence type="ECO:0000313" key="2">
    <source>
        <dbReference type="EMBL" id="AZQ64307.1"/>
    </source>
</evidence>
<keyword evidence="3" id="KW-1185">Reference proteome</keyword>
<keyword evidence="1" id="KW-0812">Transmembrane</keyword>
<protein>
    <submittedName>
        <fullName evidence="2">Uncharacterized protein</fullName>
    </submittedName>
</protein>
<reference evidence="2 3" key="1">
    <citation type="submission" date="2018-12" db="EMBL/GenBank/DDBJ databases">
        <title>Flammeovirga pectinis sp. nov., isolated from the gut of the Korean scallop, Patinopecten yessoensis.</title>
        <authorList>
            <person name="Bae J.-W."/>
            <person name="Jeong Y.-S."/>
            <person name="Kang W."/>
        </authorList>
    </citation>
    <scope>NUCLEOTIDE SEQUENCE [LARGE SCALE GENOMIC DNA]</scope>
    <source>
        <strain evidence="2 3">L12M1</strain>
    </source>
</reference>
<feature type="transmembrane region" description="Helical" evidence="1">
    <location>
        <begin position="82"/>
        <end position="101"/>
    </location>
</feature>
<organism evidence="2 3">
    <name type="scientific">Flammeovirga pectinis</name>
    <dbReference type="NCBI Taxonomy" id="2494373"/>
    <lineage>
        <taxon>Bacteria</taxon>
        <taxon>Pseudomonadati</taxon>
        <taxon>Bacteroidota</taxon>
        <taxon>Cytophagia</taxon>
        <taxon>Cytophagales</taxon>
        <taxon>Flammeovirgaceae</taxon>
        <taxon>Flammeovirga</taxon>
    </lineage>
</organism>
<dbReference type="RefSeq" id="WP_126617864.1">
    <property type="nucleotide sequence ID" value="NZ_CP034562.1"/>
</dbReference>
<feature type="transmembrane region" description="Helical" evidence="1">
    <location>
        <begin position="113"/>
        <end position="137"/>
    </location>
</feature>
<dbReference type="Proteomes" id="UP000267268">
    <property type="component" value="Chromosome 1"/>
</dbReference>
<dbReference type="EMBL" id="CP034562">
    <property type="protein sequence ID" value="AZQ64307.1"/>
    <property type="molecule type" value="Genomic_DNA"/>
</dbReference>
<feature type="transmembrane region" description="Helical" evidence="1">
    <location>
        <begin position="57"/>
        <end position="76"/>
    </location>
</feature>
<dbReference type="AlphaFoldDB" id="A0A3S9P7Z8"/>
<name>A0A3S9P7Z8_9BACT</name>
<keyword evidence="1" id="KW-0472">Membrane</keyword>
<evidence type="ECO:0000256" key="1">
    <source>
        <dbReference type="SAM" id="Phobius"/>
    </source>
</evidence>
<accession>A0A3S9P7Z8</accession>
<gene>
    <name evidence="2" type="ORF">EI427_19450</name>
</gene>
<evidence type="ECO:0000313" key="3">
    <source>
        <dbReference type="Proteomes" id="UP000267268"/>
    </source>
</evidence>
<keyword evidence="1" id="KW-1133">Transmembrane helix</keyword>
<dbReference type="KEGG" id="fll:EI427_19450"/>
<proteinExistence type="predicted"/>
<dbReference type="OrthoDB" id="1261025at2"/>
<feature type="transmembrane region" description="Helical" evidence="1">
    <location>
        <begin position="27"/>
        <end position="45"/>
    </location>
</feature>
<sequence>MYLGLILGIEMVALYLIEIMESSTTQFLYPFYIAGEFYIVVNLFLKELKVTKKWQIIVGLIASCFFIEASVLWFISNDASTGYGKIMSHLTIICLAAILLIKNLNELKNNNILTIIHAAFFLYYSVSLFLFMIMNQLTEYNSFIWIINNVLASLLYICFIFTFFRISKWSSKPNI</sequence>